<dbReference type="InterPro" id="IPR000300">
    <property type="entry name" value="IPPc"/>
</dbReference>
<feature type="region of interest" description="Disordered" evidence="1">
    <location>
        <begin position="1"/>
        <end position="59"/>
    </location>
</feature>
<reference evidence="4 5" key="1">
    <citation type="submission" date="2018-08" db="EMBL/GenBank/DDBJ databases">
        <title>Draft genome sequences of two Aspergillus turcosus clinical strains isolated from bronchoalveolar lavage fluid: one azole-susceptible and the other azole-resistant.</title>
        <authorList>
            <person name="Parent-Michaud M."/>
            <person name="Dufresne P.J."/>
            <person name="Fournier E."/>
            <person name="Martineau C."/>
            <person name="Moreira S."/>
            <person name="Perkins V."/>
            <person name="De Repentigny L."/>
            <person name="Dufresne S.F."/>
        </authorList>
    </citation>
    <scope>NUCLEOTIDE SEQUENCE [LARGE SCALE GENOMIC DNA]</scope>
    <source>
        <strain evidence="4">HMR AF 1038</strain>
    </source>
</reference>
<keyword evidence="2" id="KW-0472">Membrane</keyword>
<dbReference type="Gene3D" id="2.100.10.30">
    <property type="entry name" value="Jacalin-like lectin domain"/>
    <property type="match status" value="1"/>
</dbReference>
<gene>
    <name evidence="4" type="ORF">CFD26_103179</name>
</gene>
<dbReference type="Pfam" id="PF01419">
    <property type="entry name" value="Jacalin"/>
    <property type="match status" value="1"/>
</dbReference>
<dbReference type="Gene3D" id="3.60.10.10">
    <property type="entry name" value="Endonuclease/exonuclease/phosphatase"/>
    <property type="match status" value="1"/>
</dbReference>
<dbReference type="PROSITE" id="PS51752">
    <property type="entry name" value="JACALIN_LECTIN"/>
    <property type="match status" value="1"/>
</dbReference>
<feature type="transmembrane region" description="Helical" evidence="2">
    <location>
        <begin position="69"/>
        <end position="92"/>
    </location>
</feature>
<proteinExistence type="predicted"/>
<dbReference type="SMART" id="SM00915">
    <property type="entry name" value="Jacalin"/>
    <property type="match status" value="1"/>
</dbReference>
<comment type="caution">
    <text evidence="4">The sequence shown here is derived from an EMBL/GenBank/DDBJ whole genome shotgun (WGS) entry which is preliminary data.</text>
</comment>
<feature type="compositionally biased region" description="Basic and acidic residues" evidence="1">
    <location>
        <begin position="48"/>
        <end position="59"/>
    </location>
</feature>
<evidence type="ECO:0000256" key="1">
    <source>
        <dbReference type="SAM" id="MobiDB-lite"/>
    </source>
</evidence>
<name>A0A421D2J6_9EURO</name>
<keyword evidence="2" id="KW-0812">Transmembrane</keyword>
<dbReference type="InterPro" id="IPR036691">
    <property type="entry name" value="Endo/exonu/phosph_ase_sf"/>
</dbReference>
<keyword evidence="5" id="KW-1185">Reference proteome</keyword>
<dbReference type="CDD" id="cd09615">
    <property type="entry name" value="Jacalin_EEP"/>
    <property type="match status" value="1"/>
</dbReference>
<dbReference type="Pfam" id="PF22669">
    <property type="entry name" value="Exo_endo_phos2"/>
    <property type="match status" value="1"/>
</dbReference>
<evidence type="ECO:0000256" key="2">
    <source>
        <dbReference type="SAM" id="Phobius"/>
    </source>
</evidence>
<dbReference type="Proteomes" id="UP000215289">
    <property type="component" value="Unassembled WGS sequence"/>
</dbReference>
<evidence type="ECO:0000259" key="3">
    <source>
        <dbReference type="PROSITE" id="PS51752"/>
    </source>
</evidence>
<dbReference type="STRING" id="1245748.A0A421D2J6"/>
<sequence length="1050" mass="115801">MTHHQSTEPPETQRSHSPAQSVRPDALSQSSHLLEAPNSTQGRAVAATHEKENREGDKRKSTWTTLSDWFVWEILAAILSAATLIALVVVLAKFDGMPQPTWEHVSLNTVISWLSTVSKACIIFAVSEALGQLKWVWFAQKTQPMVNLRTFDSASRGLYGSAELIWTLRFRHFAIWGGLAVILALGFDPFTQNLIRYYPKMVEDASQRALLANASSYLTAGPPQNNMANFWVDPVLKANVYNSLFNNDLSRPWSIPQYACKSSNCTWDPIAALEARAICSSVTGYLDMACKKVPENLTYAGLPNCTISLQQSNTTAWFIPYHYEYASISIAAVGTDQALVYKNATFPPIQMVAPYDFNPSVQSPGEGKWQAMECSIEPIVRSFRAIVRDNVYREETLAVWTEGLRSWQQNWTDVPTGIYFEPPWGSDLGYSSNSRFMLGGEAIVGIADFFTSLFYGQFFLQSMHSVFFNSRDDSVYAASDFIQAMSLGNITGCDVNSVEKLECAMNNVAQAMSKTFRDSAYVAASGDPSRANMTLGRTLTSVSYVEVRWRWIVLPALVWLLGAGTLAGTIWKTRRAQVPKWKNDPLPLLFLYQDGSDRRGVSLARADGTANLGMRLYEDDRLPAVLAATTGEFNVLSFNVAGLPEILNGNDVPGDKTENSRQIGRKFAQYGYDVIHVQEDFNYHAYIYETDNHPYRTPTSGGAGIGSGLNTLSNFQFIDFVRTKWATCSDASGSDCLTPKGFTSMRVRVDEGVYVDFYNLHADAGAETADVTARSANLQQLADYITTNSVGNAVLVFGDTNARYTSATENIRVFQTENGMVNPWVELILNGVEPASGTSALVCQNPSTTNTCETVDKVFYRGSRAVDLQATFWNYESTKFLSDNGTILSDHNPITSNFTWTMSSSFRQSDLFGGPHGTWFNDLDYLPSTSTAQNKPSKISLRGNERLDSVGLTVASGKSYIHGGTGGNLAELTLAANEYWTKASLCQGQYSGRTRNFYLLATTSTGRTVSAGTATSDCKDFAAAQGWQIVGFYGQDGDEMDQLGFIYGLI</sequence>
<dbReference type="AlphaFoldDB" id="A0A421D2J6"/>
<feature type="transmembrane region" description="Helical" evidence="2">
    <location>
        <begin position="173"/>
        <end position="191"/>
    </location>
</feature>
<dbReference type="Pfam" id="PF11374">
    <property type="entry name" value="DUF3176"/>
    <property type="match status" value="1"/>
</dbReference>
<dbReference type="InterPro" id="IPR001229">
    <property type="entry name" value="Jacalin-like_lectin_dom"/>
</dbReference>
<protein>
    <recommendedName>
        <fullName evidence="3">Jacalin-type lectin domain-containing protein</fullName>
    </recommendedName>
</protein>
<accession>A0A421D2J6</accession>
<dbReference type="SUPFAM" id="SSF51101">
    <property type="entry name" value="Mannose-binding lectins"/>
    <property type="match status" value="1"/>
</dbReference>
<keyword evidence="2" id="KW-1133">Transmembrane helix</keyword>
<dbReference type="GO" id="GO:0046856">
    <property type="term" value="P:phosphatidylinositol dephosphorylation"/>
    <property type="evidence" value="ECO:0007669"/>
    <property type="project" value="InterPro"/>
</dbReference>
<dbReference type="SUPFAM" id="SSF56219">
    <property type="entry name" value="DNase I-like"/>
    <property type="match status" value="1"/>
</dbReference>
<organism evidence="4 5">
    <name type="scientific">Aspergillus turcosus</name>
    <dbReference type="NCBI Taxonomy" id="1245748"/>
    <lineage>
        <taxon>Eukaryota</taxon>
        <taxon>Fungi</taxon>
        <taxon>Dikarya</taxon>
        <taxon>Ascomycota</taxon>
        <taxon>Pezizomycotina</taxon>
        <taxon>Eurotiomycetes</taxon>
        <taxon>Eurotiomycetidae</taxon>
        <taxon>Eurotiales</taxon>
        <taxon>Aspergillaceae</taxon>
        <taxon>Aspergillus</taxon>
        <taxon>Aspergillus subgen. Fumigati</taxon>
    </lineage>
</organism>
<feature type="compositionally biased region" description="Polar residues" evidence="1">
    <location>
        <begin position="7"/>
        <end position="20"/>
    </location>
</feature>
<evidence type="ECO:0000313" key="4">
    <source>
        <dbReference type="EMBL" id="RLL96302.1"/>
    </source>
</evidence>
<dbReference type="PANTHER" id="PTHR35394:SF5">
    <property type="entry name" value="DUF3176 DOMAIN-CONTAINING PROTEIN"/>
    <property type="match status" value="1"/>
</dbReference>
<dbReference type="OrthoDB" id="5242705at2759"/>
<dbReference type="EMBL" id="NIDN02000116">
    <property type="protein sequence ID" value="RLL96302.1"/>
    <property type="molecule type" value="Genomic_DNA"/>
</dbReference>
<feature type="domain" description="Jacalin-type lectin" evidence="3">
    <location>
        <begin position="906"/>
        <end position="1049"/>
    </location>
</feature>
<dbReference type="InterPro" id="IPR021514">
    <property type="entry name" value="DUF3176"/>
</dbReference>
<dbReference type="PANTHER" id="PTHR35394">
    <property type="entry name" value="DUF3176 DOMAIN-CONTAINING PROTEIN"/>
    <property type="match status" value="1"/>
</dbReference>
<dbReference type="GO" id="GO:0016791">
    <property type="term" value="F:phosphatase activity"/>
    <property type="evidence" value="ECO:0007669"/>
    <property type="project" value="InterPro"/>
</dbReference>
<evidence type="ECO:0000313" key="5">
    <source>
        <dbReference type="Proteomes" id="UP000215289"/>
    </source>
</evidence>
<dbReference type="InterPro" id="IPR036404">
    <property type="entry name" value="Jacalin-like_lectin_dom_sf"/>
</dbReference>
<feature type="compositionally biased region" description="Polar residues" evidence="1">
    <location>
        <begin position="27"/>
        <end position="42"/>
    </location>
</feature>